<feature type="region of interest" description="Disordered" evidence="1">
    <location>
        <begin position="1"/>
        <end position="37"/>
    </location>
</feature>
<comment type="caution">
    <text evidence="2">The sequence shown here is derived from an EMBL/GenBank/DDBJ whole genome shotgun (WGS) entry which is preliminary data.</text>
</comment>
<feature type="compositionally biased region" description="Gly residues" evidence="1">
    <location>
        <begin position="23"/>
        <end position="37"/>
    </location>
</feature>
<keyword evidence="3" id="KW-1185">Reference proteome</keyword>
<feature type="compositionally biased region" description="Gly residues" evidence="1">
    <location>
        <begin position="76"/>
        <end position="88"/>
    </location>
</feature>
<dbReference type="Proteomes" id="UP001420932">
    <property type="component" value="Unassembled WGS sequence"/>
</dbReference>
<dbReference type="AlphaFoldDB" id="A0AAP0FAB6"/>
<protein>
    <submittedName>
        <fullName evidence="2">Uncharacterized protein</fullName>
    </submittedName>
</protein>
<evidence type="ECO:0000313" key="2">
    <source>
        <dbReference type="EMBL" id="KAK9106777.1"/>
    </source>
</evidence>
<feature type="region of interest" description="Disordered" evidence="1">
    <location>
        <begin position="73"/>
        <end position="100"/>
    </location>
</feature>
<reference evidence="2 3" key="1">
    <citation type="submission" date="2024-01" db="EMBL/GenBank/DDBJ databases">
        <title>Genome assemblies of Stephania.</title>
        <authorList>
            <person name="Yang L."/>
        </authorList>
    </citation>
    <scope>NUCLEOTIDE SEQUENCE [LARGE SCALE GENOMIC DNA]</scope>
    <source>
        <strain evidence="2">YNDBR</strain>
        <tissue evidence="2">Leaf</tissue>
    </source>
</reference>
<evidence type="ECO:0000256" key="1">
    <source>
        <dbReference type="SAM" id="MobiDB-lite"/>
    </source>
</evidence>
<gene>
    <name evidence="2" type="ORF">Syun_022788</name>
</gene>
<accession>A0AAP0FAB6</accession>
<proteinExistence type="predicted"/>
<feature type="compositionally biased region" description="Basic and acidic residues" evidence="1">
    <location>
        <begin position="89"/>
        <end position="100"/>
    </location>
</feature>
<name>A0AAP0FAB6_9MAGN</name>
<organism evidence="2 3">
    <name type="scientific">Stephania yunnanensis</name>
    <dbReference type="NCBI Taxonomy" id="152371"/>
    <lineage>
        <taxon>Eukaryota</taxon>
        <taxon>Viridiplantae</taxon>
        <taxon>Streptophyta</taxon>
        <taxon>Embryophyta</taxon>
        <taxon>Tracheophyta</taxon>
        <taxon>Spermatophyta</taxon>
        <taxon>Magnoliopsida</taxon>
        <taxon>Ranunculales</taxon>
        <taxon>Menispermaceae</taxon>
        <taxon>Menispermoideae</taxon>
        <taxon>Cissampelideae</taxon>
        <taxon>Stephania</taxon>
    </lineage>
</organism>
<dbReference type="EMBL" id="JBBNAF010000010">
    <property type="protein sequence ID" value="KAK9106777.1"/>
    <property type="molecule type" value="Genomic_DNA"/>
</dbReference>
<sequence>MAARVRLDQPAARGVNQWRRHGLPGGGGSGVGRGGGDGLPWRRIGLARLSDGGDGSRASDGAARWCGGSPVVAESLGGGRGWSPSGGRGVERSDEMFKVR</sequence>
<evidence type="ECO:0000313" key="3">
    <source>
        <dbReference type="Proteomes" id="UP001420932"/>
    </source>
</evidence>